<keyword evidence="2" id="KW-1185">Reference proteome</keyword>
<evidence type="ECO:0000313" key="1">
    <source>
        <dbReference type="EMBL" id="EEF76584.1"/>
    </source>
</evidence>
<gene>
    <name evidence="1" type="ORF">BACCOPRO_02089</name>
</gene>
<dbReference type="AlphaFoldDB" id="S0F8B5"/>
<dbReference type="HOGENOM" id="CLU_2931470_0_0_10"/>
<proteinExistence type="predicted"/>
<sequence length="60" mass="7149">MNQSKIPISNWFFTAETEENREICFCFPDESRKLSGMRFLIKNTRIMRSMLKTLNFLGVK</sequence>
<dbReference type="EMBL" id="ACBW01000146">
    <property type="protein sequence ID" value="EEF76584.1"/>
    <property type="molecule type" value="Genomic_DNA"/>
</dbReference>
<protein>
    <submittedName>
        <fullName evidence="1">Uncharacterized protein</fullName>
    </submittedName>
</protein>
<reference evidence="1 2" key="1">
    <citation type="submission" date="2008-12" db="EMBL/GenBank/DDBJ databases">
        <authorList>
            <person name="Fulton L."/>
            <person name="Clifton S."/>
            <person name="Fulton B."/>
            <person name="Xu J."/>
            <person name="Minx P."/>
            <person name="Pepin K.H."/>
            <person name="Johnson M."/>
            <person name="Bhonagiri V."/>
            <person name="Nash W.E."/>
            <person name="Mardis E.R."/>
            <person name="Wilson R.K."/>
        </authorList>
    </citation>
    <scope>NUCLEOTIDE SEQUENCE [LARGE SCALE GENOMIC DNA]</scope>
    <source>
        <strain evidence="1 2">DSM 18228</strain>
    </source>
</reference>
<evidence type="ECO:0000313" key="2">
    <source>
        <dbReference type="Proteomes" id="UP000014073"/>
    </source>
</evidence>
<dbReference type="Proteomes" id="UP000014073">
    <property type="component" value="Unassembled WGS sequence"/>
</dbReference>
<name>S0F8B5_9BACT</name>
<comment type="caution">
    <text evidence="1">The sequence shown here is derived from an EMBL/GenBank/DDBJ whole genome shotgun (WGS) entry which is preliminary data.</text>
</comment>
<dbReference type="STRING" id="547042.BACCOPRO_02089"/>
<organism evidence="1 2">
    <name type="scientific">Phocaeicola coprophilus DSM 18228 = JCM 13818</name>
    <dbReference type="NCBI Taxonomy" id="547042"/>
    <lineage>
        <taxon>Bacteria</taxon>
        <taxon>Pseudomonadati</taxon>
        <taxon>Bacteroidota</taxon>
        <taxon>Bacteroidia</taxon>
        <taxon>Bacteroidales</taxon>
        <taxon>Bacteroidaceae</taxon>
        <taxon>Phocaeicola</taxon>
    </lineage>
</organism>
<accession>S0F8B5</accession>